<dbReference type="Proteomes" id="UP001066276">
    <property type="component" value="Chromosome 1_2"/>
</dbReference>
<accession>A0AAV7VW56</accession>
<protein>
    <submittedName>
        <fullName evidence="1">Uncharacterized protein</fullName>
    </submittedName>
</protein>
<comment type="caution">
    <text evidence="1">The sequence shown here is derived from an EMBL/GenBank/DDBJ whole genome shotgun (WGS) entry which is preliminary data.</text>
</comment>
<dbReference type="PANTHER" id="PTHR35558:SF1">
    <property type="entry name" value="ENDONUCLEASE_EXONUCLEASE_PHOSPHATASE DOMAIN-CONTAINING PROTEIN"/>
    <property type="match status" value="1"/>
</dbReference>
<gene>
    <name evidence="1" type="ORF">NDU88_000947</name>
</gene>
<dbReference type="EMBL" id="JANPWB010000002">
    <property type="protein sequence ID" value="KAJ1205513.1"/>
    <property type="molecule type" value="Genomic_DNA"/>
</dbReference>
<name>A0AAV7VW56_PLEWA</name>
<keyword evidence="2" id="KW-1185">Reference proteome</keyword>
<dbReference type="AlphaFoldDB" id="A0AAV7VW56"/>
<evidence type="ECO:0000313" key="1">
    <source>
        <dbReference type="EMBL" id="KAJ1205513.1"/>
    </source>
</evidence>
<dbReference type="PANTHER" id="PTHR35558">
    <property type="entry name" value="SGNH_HYDRO DOMAIN-CONTAINING PROTEIN"/>
    <property type="match status" value="1"/>
</dbReference>
<proteinExistence type="predicted"/>
<evidence type="ECO:0000313" key="2">
    <source>
        <dbReference type="Proteomes" id="UP001066276"/>
    </source>
</evidence>
<sequence length="221" mass="24900">MEKAWQLVSHLNTSKEGQEYQGRALWRASSDRVKEANSPMLACVATLVPAVAAQQLAKTSAGANTSVASSSIQTTADSGICHLSPLLDLGDIRSEHEHLGLNVPMEVKEKIWKGAYIDIFDLLVDRSEKDEVKRRRECAHSRECGYWPHKRKVEASHNNWARAFSADQAIIAERFNDQGAQLACYQNRIVSAHDEYGDTSWKDYDKEIRRIKANMPSPCWD</sequence>
<reference evidence="1" key="1">
    <citation type="journal article" date="2022" name="bioRxiv">
        <title>Sequencing and chromosome-scale assembly of the giantPleurodeles waltlgenome.</title>
        <authorList>
            <person name="Brown T."/>
            <person name="Elewa A."/>
            <person name="Iarovenko S."/>
            <person name="Subramanian E."/>
            <person name="Araus A.J."/>
            <person name="Petzold A."/>
            <person name="Susuki M."/>
            <person name="Suzuki K.-i.T."/>
            <person name="Hayashi T."/>
            <person name="Toyoda A."/>
            <person name="Oliveira C."/>
            <person name="Osipova E."/>
            <person name="Leigh N.D."/>
            <person name="Simon A."/>
            <person name="Yun M.H."/>
        </authorList>
    </citation>
    <scope>NUCLEOTIDE SEQUENCE</scope>
    <source>
        <strain evidence="1">20211129_DDA</strain>
        <tissue evidence="1">Liver</tissue>
    </source>
</reference>
<organism evidence="1 2">
    <name type="scientific">Pleurodeles waltl</name>
    <name type="common">Iberian ribbed newt</name>
    <dbReference type="NCBI Taxonomy" id="8319"/>
    <lineage>
        <taxon>Eukaryota</taxon>
        <taxon>Metazoa</taxon>
        <taxon>Chordata</taxon>
        <taxon>Craniata</taxon>
        <taxon>Vertebrata</taxon>
        <taxon>Euteleostomi</taxon>
        <taxon>Amphibia</taxon>
        <taxon>Batrachia</taxon>
        <taxon>Caudata</taxon>
        <taxon>Salamandroidea</taxon>
        <taxon>Salamandridae</taxon>
        <taxon>Pleurodelinae</taxon>
        <taxon>Pleurodeles</taxon>
    </lineage>
</organism>